<dbReference type="SUPFAM" id="SSF46689">
    <property type="entry name" value="Homeodomain-like"/>
    <property type="match status" value="1"/>
</dbReference>
<protein>
    <submittedName>
        <fullName evidence="3">Integrase</fullName>
    </submittedName>
</protein>
<dbReference type="InterPro" id="IPR012337">
    <property type="entry name" value="RNaseH-like_sf"/>
</dbReference>
<evidence type="ECO:0000313" key="3">
    <source>
        <dbReference type="EMBL" id="AKK25047.1"/>
    </source>
</evidence>
<name>A0A0G3ICV0_9BURK</name>
<dbReference type="PANTHER" id="PTHR46889:SF4">
    <property type="entry name" value="TRANSPOSASE INSO FOR INSERTION SEQUENCE ELEMENT IS911B-RELATED"/>
    <property type="match status" value="1"/>
</dbReference>
<dbReference type="InterPro" id="IPR025948">
    <property type="entry name" value="HTH-like_dom"/>
</dbReference>
<dbReference type="InterPro" id="IPR036397">
    <property type="entry name" value="RNaseH_sf"/>
</dbReference>
<dbReference type="RefSeq" id="WP_052654782.1">
    <property type="nucleotide sequence ID" value="NZ_CP011520.2"/>
</dbReference>
<dbReference type="OrthoDB" id="5365969at2"/>
<dbReference type="GO" id="GO:0015074">
    <property type="term" value="P:DNA integration"/>
    <property type="evidence" value="ECO:0007669"/>
    <property type="project" value="InterPro"/>
</dbReference>
<dbReference type="NCBIfam" id="NF033516">
    <property type="entry name" value="transpos_IS3"/>
    <property type="match status" value="1"/>
</dbReference>
<reference evidence="3" key="1">
    <citation type="submission" date="2016-06" db="EMBL/GenBank/DDBJ databases">
        <title>Pandoraea oxalativorans DSM 23570 Genome Sequencing.</title>
        <authorList>
            <person name="Ee R."/>
            <person name="Lim Y.-L."/>
            <person name="Yong D."/>
            <person name="Yin W.-F."/>
            <person name="Chan K.-G."/>
        </authorList>
    </citation>
    <scope>NUCLEOTIDE SEQUENCE</scope>
    <source>
        <strain evidence="3">DSM 23570</strain>
        <plasmid evidence="3">pPO70-3</plasmid>
    </source>
</reference>
<keyword evidence="1" id="KW-0175">Coiled coil</keyword>
<keyword evidence="4" id="KW-1185">Reference proteome</keyword>
<dbReference type="Pfam" id="PF00665">
    <property type="entry name" value="rve"/>
    <property type="match status" value="1"/>
</dbReference>
<dbReference type="Proteomes" id="UP000035050">
    <property type="component" value="Plasmid pPO70-3"/>
</dbReference>
<evidence type="ECO:0000256" key="1">
    <source>
        <dbReference type="SAM" id="Coils"/>
    </source>
</evidence>
<dbReference type="GO" id="GO:0003676">
    <property type="term" value="F:nucleic acid binding"/>
    <property type="evidence" value="ECO:0007669"/>
    <property type="project" value="InterPro"/>
</dbReference>
<proteinExistence type="predicted"/>
<dbReference type="PROSITE" id="PS50994">
    <property type="entry name" value="INTEGRASE"/>
    <property type="match status" value="1"/>
</dbReference>
<dbReference type="SUPFAM" id="SSF53098">
    <property type="entry name" value="Ribonuclease H-like"/>
    <property type="match status" value="1"/>
</dbReference>
<organism evidence="3 4">
    <name type="scientific">Pandoraea oxalativorans</name>
    <dbReference type="NCBI Taxonomy" id="573737"/>
    <lineage>
        <taxon>Bacteria</taxon>
        <taxon>Pseudomonadati</taxon>
        <taxon>Pseudomonadota</taxon>
        <taxon>Betaproteobacteria</taxon>
        <taxon>Burkholderiales</taxon>
        <taxon>Burkholderiaceae</taxon>
        <taxon>Pandoraea</taxon>
    </lineage>
</organism>
<dbReference type="AlphaFoldDB" id="A0A0G3ICV0"/>
<dbReference type="KEGG" id="pox:MB84_30330"/>
<dbReference type="InterPro" id="IPR009057">
    <property type="entry name" value="Homeodomain-like_sf"/>
</dbReference>
<sequence length="512" mass="59188">MYSYEDRVRAVELYLKLGRRIKAAIRQLGYPTKNSLKAWCDEFEKRGDLRKEYVRGKPKYSEDQKNVALEHYVNHGRCFAYTLRALGYPCRQMLTAWVRERYPETRRCVVGKAGRPAASLASRQAAVYELCTREGSAQALARKLDVDRVTLYNWKNQLLGREAPASMKRDKRTPAETDRDELERQVEGLRRDIRNLQLEHDLLKKANELVKKDLGVDLPLLSNREKTTLVDALRDEYSLAELLARLALARSSYFYHRSSIRVADKYAEVRRTVAEIFEDNHRSYGYRRVQAALGRQRVFLSEKVVRRLMKQGGLRAARPRRRRYRSYIGEISPAPDNIINRDFHADAPNEKWVTDISEFQIPAGKVYLSPMIDCFDGMVVSWSIGTSPDAKLVNTMLDAAIETVTEEDKTPIVHSDRGGHYRWPGWISRIVKANLIRSMSRKACSPDNAACEGFFGRLKTEMFYPGDWRSTTLAEFVEILNAYVRWYNEKRIKGSLGYLSPIEYRESLGLTT</sequence>
<feature type="coiled-coil region" evidence="1">
    <location>
        <begin position="179"/>
        <end position="213"/>
    </location>
</feature>
<accession>A0A0G3ICV0</accession>
<dbReference type="EMBL" id="CP011520">
    <property type="protein sequence ID" value="AKK25047.1"/>
    <property type="molecule type" value="Genomic_DNA"/>
</dbReference>
<dbReference type="InterPro" id="IPR001584">
    <property type="entry name" value="Integrase_cat-core"/>
</dbReference>
<evidence type="ECO:0000259" key="2">
    <source>
        <dbReference type="PROSITE" id="PS50994"/>
    </source>
</evidence>
<keyword evidence="3" id="KW-0614">Plasmid</keyword>
<dbReference type="PATRIC" id="fig|573737.6.peg.6139"/>
<dbReference type="InterPro" id="IPR048020">
    <property type="entry name" value="Transpos_IS3"/>
</dbReference>
<geneLocation type="plasmid" evidence="3 4">
    <name>pPO70-3</name>
</geneLocation>
<evidence type="ECO:0000313" key="4">
    <source>
        <dbReference type="Proteomes" id="UP000035050"/>
    </source>
</evidence>
<dbReference type="Gene3D" id="3.30.420.10">
    <property type="entry name" value="Ribonuclease H-like superfamily/Ribonuclease H"/>
    <property type="match status" value="1"/>
</dbReference>
<dbReference type="PANTHER" id="PTHR46889">
    <property type="entry name" value="TRANSPOSASE INSF FOR INSERTION SEQUENCE IS3B-RELATED"/>
    <property type="match status" value="1"/>
</dbReference>
<feature type="domain" description="Integrase catalytic" evidence="2">
    <location>
        <begin position="344"/>
        <end position="509"/>
    </location>
</feature>
<gene>
    <name evidence="3" type="ORF">MB84_30330</name>
</gene>
<dbReference type="Pfam" id="PF13333">
    <property type="entry name" value="rve_2"/>
    <property type="match status" value="1"/>
</dbReference>
<dbReference type="Pfam" id="PF13276">
    <property type="entry name" value="HTH_21"/>
    <property type="match status" value="1"/>
</dbReference>
<dbReference type="InterPro" id="IPR050900">
    <property type="entry name" value="Transposase_IS3/IS150/IS904"/>
</dbReference>